<gene>
    <name evidence="8" type="primary">yehW</name>
    <name evidence="8" type="ordered locus">CLOST_0039</name>
</gene>
<dbReference type="HOGENOM" id="CLU_046113_7_2_9"/>
<dbReference type="SUPFAM" id="SSF161098">
    <property type="entry name" value="MetI-like"/>
    <property type="match status" value="1"/>
</dbReference>
<feature type="transmembrane region" description="Helical" evidence="6">
    <location>
        <begin position="54"/>
        <end position="75"/>
    </location>
</feature>
<proteinExistence type="inferred from homology"/>
<dbReference type="eggNOG" id="COG1174">
    <property type="taxonomic scope" value="Bacteria"/>
</dbReference>
<dbReference type="EMBL" id="FP565809">
    <property type="protein sequence ID" value="CBH20169.1"/>
    <property type="molecule type" value="Genomic_DNA"/>
</dbReference>
<dbReference type="PANTHER" id="PTHR30177:SF4">
    <property type="entry name" value="OSMOPROTECTANT IMPORT PERMEASE PROTEIN OSMW"/>
    <property type="match status" value="1"/>
</dbReference>
<protein>
    <submittedName>
        <fullName evidence="8">Putative transporter subunit: permease component of ABC superfamily transporter</fullName>
    </submittedName>
</protein>
<comment type="subcellular location">
    <subcellularLocation>
        <location evidence="6">Cell membrane</location>
        <topology evidence="6">Multi-pass membrane protein</topology>
    </subcellularLocation>
    <subcellularLocation>
        <location evidence="1">Membrane</location>
        <topology evidence="1">Multi-pass membrane protein</topology>
    </subcellularLocation>
</comment>
<name>E3PRA7_ACESD</name>
<evidence type="ECO:0000256" key="1">
    <source>
        <dbReference type="ARBA" id="ARBA00004141"/>
    </source>
</evidence>
<dbReference type="PROSITE" id="PS50928">
    <property type="entry name" value="ABC_TM1"/>
    <property type="match status" value="1"/>
</dbReference>
<dbReference type="AlphaFoldDB" id="E3PRA7"/>
<evidence type="ECO:0000259" key="7">
    <source>
        <dbReference type="PROSITE" id="PS50928"/>
    </source>
</evidence>
<evidence type="ECO:0000256" key="3">
    <source>
        <dbReference type="ARBA" id="ARBA00022692"/>
    </source>
</evidence>
<evidence type="ECO:0000256" key="6">
    <source>
        <dbReference type="RuleBase" id="RU363032"/>
    </source>
</evidence>
<keyword evidence="5 6" id="KW-0472">Membrane</keyword>
<evidence type="ECO:0000256" key="4">
    <source>
        <dbReference type="ARBA" id="ARBA00022989"/>
    </source>
</evidence>
<dbReference type="Gene3D" id="1.10.3720.10">
    <property type="entry name" value="MetI-like"/>
    <property type="match status" value="1"/>
</dbReference>
<evidence type="ECO:0000313" key="9">
    <source>
        <dbReference type="Proteomes" id="UP000007041"/>
    </source>
</evidence>
<feature type="transmembrane region" description="Helical" evidence="6">
    <location>
        <begin position="214"/>
        <end position="234"/>
    </location>
</feature>
<dbReference type="InterPro" id="IPR051204">
    <property type="entry name" value="ABC_transp_perm/SBD"/>
</dbReference>
<evidence type="ECO:0000313" key="8">
    <source>
        <dbReference type="EMBL" id="CBH20169.1"/>
    </source>
</evidence>
<feature type="domain" description="ABC transmembrane type-1" evidence="7">
    <location>
        <begin position="50"/>
        <end position="231"/>
    </location>
</feature>
<dbReference type="PANTHER" id="PTHR30177">
    <property type="entry name" value="GLYCINE BETAINE/L-PROLINE TRANSPORT SYSTEM PERMEASE PROTEIN PROW"/>
    <property type="match status" value="1"/>
</dbReference>
<dbReference type="InterPro" id="IPR000515">
    <property type="entry name" value="MetI-like"/>
</dbReference>
<organism evidence="8 9">
    <name type="scientific">Acetoanaerobium sticklandii (strain ATCC 12662 / DSM 519 / JCM 1433 / CCUG 9281 / NCIMB 10654 / HF)</name>
    <name type="common">Clostridium sticklandii</name>
    <dbReference type="NCBI Taxonomy" id="499177"/>
    <lineage>
        <taxon>Bacteria</taxon>
        <taxon>Bacillati</taxon>
        <taxon>Bacillota</taxon>
        <taxon>Clostridia</taxon>
        <taxon>Peptostreptococcales</taxon>
        <taxon>Filifactoraceae</taxon>
        <taxon>Acetoanaerobium</taxon>
    </lineage>
</organism>
<evidence type="ECO:0000256" key="5">
    <source>
        <dbReference type="ARBA" id="ARBA00023136"/>
    </source>
</evidence>
<sequence length="240" mass="26182">MKIRSADIRQFALMTIIVVILAMLSYYVVNYPQDKIVERFISYERILRATKEHIYIVAISSVLSIFTAVPLGILITRTNFKKFANKVLGVVNIGQTIPSLAIVALFVGVFGIGAKTAILALWIYSLLPILRNTMVGILNLDESVLEAARGMGMTQFRILNKIELPLAMPIILAGIRTAITINIGTAVLAAFVGGGGLGDLIISGNNINRWQIRVLGASFPALLAIFVDTMFAFIEEKTAV</sequence>
<dbReference type="STRING" id="1511.CLOST_0039"/>
<accession>E3PRA7</accession>
<keyword evidence="2 6" id="KW-0813">Transport</keyword>
<feature type="transmembrane region" description="Helical" evidence="6">
    <location>
        <begin position="12"/>
        <end position="29"/>
    </location>
</feature>
<dbReference type="CDD" id="cd06261">
    <property type="entry name" value="TM_PBP2"/>
    <property type="match status" value="1"/>
</dbReference>
<dbReference type="KEGG" id="cst:CLOST_0039"/>
<feature type="transmembrane region" description="Helical" evidence="6">
    <location>
        <begin position="181"/>
        <end position="202"/>
    </location>
</feature>
<evidence type="ECO:0000256" key="2">
    <source>
        <dbReference type="ARBA" id="ARBA00022448"/>
    </source>
</evidence>
<dbReference type="GO" id="GO:0031460">
    <property type="term" value="P:glycine betaine transport"/>
    <property type="evidence" value="ECO:0007669"/>
    <property type="project" value="TreeGrafter"/>
</dbReference>
<comment type="similarity">
    <text evidence="6">Belongs to the binding-protein-dependent transport system permease family.</text>
</comment>
<dbReference type="GO" id="GO:0005886">
    <property type="term" value="C:plasma membrane"/>
    <property type="evidence" value="ECO:0007669"/>
    <property type="project" value="UniProtKB-SubCell"/>
</dbReference>
<keyword evidence="3 6" id="KW-0812">Transmembrane</keyword>
<dbReference type="FunFam" id="1.10.3720.10:FF:000001">
    <property type="entry name" value="Glycine betaine ABC transporter, permease"/>
    <property type="match status" value="1"/>
</dbReference>
<dbReference type="InterPro" id="IPR035906">
    <property type="entry name" value="MetI-like_sf"/>
</dbReference>
<reference evidence="9" key="1">
    <citation type="journal article" date="2010" name="BMC Genomics">
        <title>Clostridium sticklandii, a specialist in amino acid degradation:revisiting its metabolism through its genome sequence.</title>
        <authorList>
            <person name="Fonknechten N."/>
            <person name="Chaussonnerie S."/>
            <person name="Tricot S."/>
            <person name="Lajus A."/>
            <person name="Andreesen J.R."/>
            <person name="Perchat N."/>
            <person name="Pelletier E."/>
            <person name="Gouyvenoux M."/>
            <person name="Barbe V."/>
            <person name="Salanoubat M."/>
            <person name="Le Paslier D."/>
            <person name="Weissenbach J."/>
            <person name="Cohen G.N."/>
            <person name="Kreimeyer A."/>
        </authorList>
    </citation>
    <scope>NUCLEOTIDE SEQUENCE [LARGE SCALE GENOMIC DNA]</scope>
    <source>
        <strain evidence="9">ATCC 12662 / DSM 519 / JCM 1433 / CCUG 9281 / NCIMB 10654 / HF</strain>
    </source>
</reference>
<dbReference type="Proteomes" id="UP000007041">
    <property type="component" value="Chromosome"/>
</dbReference>
<keyword evidence="4 6" id="KW-1133">Transmembrane helix</keyword>
<dbReference type="Pfam" id="PF00528">
    <property type="entry name" value="BPD_transp_1"/>
    <property type="match status" value="1"/>
</dbReference>
<dbReference type="GO" id="GO:0055085">
    <property type="term" value="P:transmembrane transport"/>
    <property type="evidence" value="ECO:0007669"/>
    <property type="project" value="InterPro"/>
</dbReference>
<keyword evidence="9" id="KW-1185">Reference proteome</keyword>